<keyword evidence="2" id="KW-1185">Reference proteome</keyword>
<organism evidence="1 2">
    <name type="scientific">Aphis craccivora</name>
    <name type="common">Cowpea aphid</name>
    <dbReference type="NCBI Taxonomy" id="307492"/>
    <lineage>
        <taxon>Eukaryota</taxon>
        <taxon>Metazoa</taxon>
        <taxon>Ecdysozoa</taxon>
        <taxon>Arthropoda</taxon>
        <taxon>Hexapoda</taxon>
        <taxon>Insecta</taxon>
        <taxon>Pterygota</taxon>
        <taxon>Neoptera</taxon>
        <taxon>Paraneoptera</taxon>
        <taxon>Hemiptera</taxon>
        <taxon>Sternorrhyncha</taxon>
        <taxon>Aphidomorpha</taxon>
        <taxon>Aphidoidea</taxon>
        <taxon>Aphididae</taxon>
        <taxon>Aphidini</taxon>
        <taxon>Aphis</taxon>
        <taxon>Aphis</taxon>
    </lineage>
</organism>
<dbReference type="Proteomes" id="UP000478052">
    <property type="component" value="Unassembled WGS sequence"/>
</dbReference>
<gene>
    <name evidence="1" type="ORF">FWK35_00020791</name>
</gene>
<dbReference type="EMBL" id="VUJU01008789">
    <property type="protein sequence ID" value="KAF0725789.1"/>
    <property type="molecule type" value="Genomic_DNA"/>
</dbReference>
<evidence type="ECO:0000313" key="2">
    <source>
        <dbReference type="Proteomes" id="UP000478052"/>
    </source>
</evidence>
<dbReference type="AlphaFoldDB" id="A0A6G0WG67"/>
<comment type="caution">
    <text evidence="1">The sequence shown here is derived from an EMBL/GenBank/DDBJ whole genome shotgun (WGS) entry which is preliminary data.</text>
</comment>
<evidence type="ECO:0000313" key="1">
    <source>
        <dbReference type="EMBL" id="KAF0725789.1"/>
    </source>
</evidence>
<name>A0A6G0WG67_APHCR</name>
<reference evidence="1 2" key="1">
    <citation type="submission" date="2019-08" db="EMBL/GenBank/DDBJ databases">
        <title>Whole genome of Aphis craccivora.</title>
        <authorList>
            <person name="Voronova N.V."/>
            <person name="Shulinski R.S."/>
            <person name="Bandarenka Y.V."/>
            <person name="Zhorov D.G."/>
            <person name="Warner D."/>
        </authorList>
    </citation>
    <scope>NUCLEOTIDE SEQUENCE [LARGE SCALE GENOMIC DNA]</scope>
    <source>
        <strain evidence="1">180601</strain>
        <tissue evidence="1">Whole Body</tissue>
    </source>
</reference>
<protein>
    <submittedName>
        <fullName evidence="1">Zinc finger MYM-type protein 1-like</fullName>
    </submittedName>
</protein>
<proteinExistence type="predicted"/>
<sequence>MKFPFSTLTLSNYARSGSVDRKSNIQRSTTMKGYFNSLNKKKSGNTALCGNEKTFLSDQYDSWLNLIQYYTTYYTLKDTKSFLGFYPLHKHGAEDHGQGYDGASVMSGSSLGFKK</sequence>
<accession>A0A6G0WG67</accession>